<dbReference type="Pfam" id="PF25023">
    <property type="entry name" value="TEN_YD-shell"/>
    <property type="match status" value="1"/>
</dbReference>
<keyword evidence="4" id="KW-1185">Reference proteome</keyword>
<dbReference type="Proteomes" id="UP000183997">
    <property type="component" value="Unassembled WGS sequence"/>
</dbReference>
<evidence type="ECO:0000313" key="3">
    <source>
        <dbReference type="EMBL" id="SHL04348.1"/>
    </source>
</evidence>
<dbReference type="OrthoDB" id="9815752at2"/>
<dbReference type="Gene3D" id="2.180.10.10">
    <property type="entry name" value="RHS repeat-associated core"/>
    <property type="match status" value="1"/>
</dbReference>
<evidence type="ECO:0000256" key="1">
    <source>
        <dbReference type="ARBA" id="ARBA00022737"/>
    </source>
</evidence>
<dbReference type="PANTHER" id="PTHR32305">
    <property type="match status" value="1"/>
</dbReference>
<gene>
    <name evidence="3" type="ORF">SAMN02745123_04004</name>
</gene>
<feature type="domain" description="Teneurin-like YD-shell" evidence="2">
    <location>
        <begin position="2"/>
        <end position="84"/>
    </location>
</feature>
<name>A0A1M6XEJ5_9FIRM</name>
<dbReference type="InterPro" id="IPR050708">
    <property type="entry name" value="T6SS_VgrG/RHS"/>
</dbReference>
<dbReference type="InterPro" id="IPR022385">
    <property type="entry name" value="Rhs_assc_core"/>
</dbReference>
<organism evidence="3 4">
    <name type="scientific">Desulforamulus aeronauticus DSM 10349</name>
    <dbReference type="NCBI Taxonomy" id="1121421"/>
    <lineage>
        <taxon>Bacteria</taxon>
        <taxon>Bacillati</taxon>
        <taxon>Bacillota</taxon>
        <taxon>Clostridia</taxon>
        <taxon>Eubacteriales</taxon>
        <taxon>Peptococcaceae</taxon>
        <taxon>Desulforamulus</taxon>
    </lineage>
</organism>
<dbReference type="EMBL" id="FRAR01000045">
    <property type="protein sequence ID" value="SHL04348.1"/>
    <property type="molecule type" value="Genomic_DNA"/>
</dbReference>
<protein>
    <submittedName>
        <fullName evidence="3">RHS repeat-associated core domain-containing protein</fullName>
    </submittedName>
</protein>
<dbReference type="PANTHER" id="PTHR32305:SF15">
    <property type="entry name" value="PROTEIN RHSA-RELATED"/>
    <property type="match status" value="1"/>
</dbReference>
<evidence type="ECO:0000313" key="4">
    <source>
        <dbReference type="Proteomes" id="UP000183997"/>
    </source>
</evidence>
<dbReference type="STRING" id="1121421.SAMN02745123_04004"/>
<accession>A0A1M6XEJ5</accession>
<proteinExistence type="predicted"/>
<dbReference type="InterPro" id="IPR056823">
    <property type="entry name" value="TEN-like_YD-shell"/>
</dbReference>
<dbReference type="AlphaFoldDB" id="A0A1M6XEJ5"/>
<evidence type="ECO:0000259" key="2">
    <source>
        <dbReference type="Pfam" id="PF25023"/>
    </source>
</evidence>
<reference evidence="4" key="1">
    <citation type="submission" date="2016-11" db="EMBL/GenBank/DDBJ databases">
        <authorList>
            <person name="Varghese N."/>
            <person name="Submissions S."/>
        </authorList>
    </citation>
    <scope>NUCLEOTIDE SEQUENCE [LARGE SCALE GENOMIC DNA]</scope>
    <source>
        <strain evidence="4">DSM 10349</strain>
    </source>
</reference>
<sequence length="111" mass="12750">MDQNGNIVNRYAYDEWGNILSKQEQVTNPLRYAGEYYDDESGLYHLRSRYYDPTIGRFISRDSYEGDINNPLSLNLYTYVENDPLSYVDPSGHSLIGVVIGLPMDITITDN</sequence>
<dbReference type="NCBIfam" id="TIGR03696">
    <property type="entry name" value="Rhs_assc_core"/>
    <property type="match status" value="1"/>
</dbReference>
<keyword evidence="1" id="KW-0677">Repeat</keyword>